<keyword evidence="1 2" id="KW-0807">Transducer</keyword>
<dbReference type="Gene3D" id="1.10.287.950">
    <property type="entry name" value="Methyl-accepting chemotaxis protein"/>
    <property type="match status" value="1"/>
</dbReference>
<proteinExistence type="predicted"/>
<evidence type="ECO:0000256" key="2">
    <source>
        <dbReference type="PROSITE-ProRule" id="PRU00284"/>
    </source>
</evidence>
<dbReference type="Pfam" id="PF00015">
    <property type="entry name" value="MCPsignal"/>
    <property type="match status" value="1"/>
</dbReference>
<dbReference type="SUPFAM" id="SSF58104">
    <property type="entry name" value="Methyl-accepting chemotaxis protein (MCP) signaling domain"/>
    <property type="match status" value="1"/>
</dbReference>
<organism evidence="4 5">
    <name type="scientific">Clostridium lapidicellarium</name>
    <dbReference type="NCBI Taxonomy" id="3240931"/>
    <lineage>
        <taxon>Bacteria</taxon>
        <taxon>Bacillati</taxon>
        <taxon>Bacillota</taxon>
        <taxon>Clostridia</taxon>
        <taxon>Eubacteriales</taxon>
        <taxon>Clostridiaceae</taxon>
        <taxon>Clostridium</taxon>
    </lineage>
</organism>
<keyword evidence="5" id="KW-1185">Reference proteome</keyword>
<feature type="domain" description="Methyl-accepting transducer" evidence="3">
    <location>
        <begin position="112"/>
        <end position="273"/>
    </location>
</feature>
<dbReference type="EMBL" id="JBGFFE010000012">
    <property type="protein sequence ID" value="MEY8763863.1"/>
    <property type="molecule type" value="Genomic_DNA"/>
</dbReference>
<evidence type="ECO:0000259" key="3">
    <source>
        <dbReference type="PROSITE" id="PS50111"/>
    </source>
</evidence>
<evidence type="ECO:0000313" key="5">
    <source>
        <dbReference type="Proteomes" id="UP001565220"/>
    </source>
</evidence>
<dbReference type="PANTHER" id="PTHR32089:SF112">
    <property type="entry name" value="LYSOZYME-LIKE PROTEIN-RELATED"/>
    <property type="match status" value="1"/>
</dbReference>
<protein>
    <submittedName>
        <fullName evidence="4">Methyl-accepting chemotaxis protein</fullName>
    </submittedName>
</protein>
<dbReference type="InterPro" id="IPR029151">
    <property type="entry name" value="Sensor-like_sf"/>
</dbReference>
<dbReference type="SMART" id="SM00283">
    <property type="entry name" value="MA"/>
    <property type="match status" value="1"/>
</dbReference>
<accession>A0ABV4DYG4</accession>
<sequence>MSREILEPFLKVMPVLKEILQEDVFVSVTDTSTFLYYRPGNNVDVKIKIGSKIPVEDLLYKTVKEGKGYSAVVPKEVFGIPFRGVTYPVKDAENNVIGAVGVGRSLDRQVKLEESADTLFSGLEETSASIEEINSGSEEMNRMITSMSEITKQAEKQIEESNEIISMIQNIASQSNLLGLNAAIEAARSGEQGKGFAVVASEMRKLAQSSGESSQKVSNALSQINNNIKNIFETVNRVQSVSEKQVTAMKEITATLEEITASAQTMTEISKVE</sequence>
<evidence type="ECO:0000256" key="1">
    <source>
        <dbReference type="ARBA" id="ARBA00023224"/>
    </source>
</evidence>
<dbReference type="PROSITE" id="PS50111">
    <property type="entry name" value="CHEMOTAXIS_TRANSDUC_2"/>
    <property type="match status" value="1"/>
</dbReference>
<evidence type="ECO:0000313" key="4">
    <source>
        <dbReference type="EMBL" id="MEY8763863.1"/>
    </source>
</evidence>
<name>A0ABV4DYG4_9CLOT</name>
<dbReference type="Proteomes" id="UP001565220">
    <property type="component" value="Unassembled WGS sequence"/>
</dbReference>
<comment type="caution">
    <text evidence="4">The sequence shown here is derived from an EMBL/GenBank/DDBJ whole genome shotgun (WGS) entry which is preliminary data.</text>
</comment>
<dbReference type="SUPFAM" id="SSF103190">
    <property type="entry name" value="Sensory domain-like"/>
    <property type="match status" value="1"/>
</dbReference>
<gene>
    <name evidence="4" type="ORF">AB8S09_09465</name>
</gene>
<reference evidence="4 5" key="1">
    <citation type="submission" date="2024-08" db="EMBL/GenBank/DDBJ databases">
        <title>Clostridium lapicellarii sp. nov., and Clostridium renhuaiense sp. nov., two species isolated from the mud in a fermentation cellar used for producing sauce-flavour Chinese liquors.</title>
        <authorList>
            <person name="Yang F."/>
            <person name="Wang H."/>
            <person name="Chen L.Q."/>
            <person name="Zhou N."/>
            <person name="Lu J.J."/>
            <person name="Pu X.X."/>
            <person name="Wan B."/>
            <person name="Wang L."/>
            <person name="Liu S.J."/>
        </authorList>
    </citation>
    <scope>NUCLEOTIDE SEQUENCE [LARGE SCALE GENOMIC DNA]</scope>
    <source>
        <strain evidence="4 5">MT-113</strain>
    </source>
</reference>
<dbReference type="InterPro" id="IPR004089">
    <property type="entry name" value="MCPsignal_dom"/>
</dbReference>
<dbReference type="PANTHER" id="PTHR32089">
    <property type="entry name" value="METHYL-ACCEPTING CHEMOTAXIS PROTEIN MCPB"/>
    <property type="match status" value="1"/>
</dbReference>